<comment type="caution">
    <text evidence="2">The sequence shown here is derived from an EMBL/GenBank/DDBJ whole genome shotgun (WGS) entry which is preliminary data.</text>
</comment>
<gene>
    <name evidence="2" type="ORF">MOOR_16540</name>
</gene>
<dbReference type="RefSeq" id="WP_071520984.1">
    <property type="nucleotide sequence ID" value="NZ_MIHH01000008.1"/>
</dbReference>
<name>A0A1J5JVY1_NEOTH</name>
<dbReference type="EMBL" id="MIHH01000008">
    <property type="protein sequence ID" value="OIQ08735.1"/>
    <property type="molecule type" value="Genomic_DNA"/>
</dbReference>
<keyword evidence="1" id="KW-0472">Membrane</keyword>
<accession>A0A1J5JVY1</accession>
<keyword evidence="1" id="KW-1133">Transmembrane helix</keyword>
<evidence type="ECO:0000313" key="3">
    <source>
        <dbReference type="Proteomes" id="UP000182743"/>
    </source>
</evidence>
<reference evidence="2 3" key="1">
    <citation type="submission" date="2016-08" db="EMBL/GenBank/DDBJ databases">
        <title>Genome-based comparison of Moorella thermoacetic strains.</title>
        <authorList>
            <person name="Poehlein A."/>
            <person name="Bengelsdorf F.R."/>
            <person name="Esser C."/>
            <person name="Duerre P."/>
            <person name="Daniel R."/>
        </authorList>
    </citation>
    <scope>NUCLEOTIDE SEQUENCE [LARGE SCALE GENOMIC DNA]</scope>
    <source>
        <strain evidence="2 3">DSM 11768</strain>
    </source>
</reference>
<feature type="transmembrane region" description="Helical" evidence="1">
    <location>
        <begin position="15"/>
        <end position="42"/>
    </location>
</feature>
<evidence type="ECO:0000313" key="2">
    <source>
        <dbReference type="EMBL" id="OIQ08735.1"/>
    </source>
</evidence>
<dbReference type="Proteomes" id="UP000182743">
    <property type="component" value="Unassembled WGS sequence"/>
</dbReference>
<protein>
    <submittedName>
        <fullName evidence="2">Uncharacterized protein</fullName>
    </submittedName>
</protein>
<proteinExistence type="predicted"/>
<sequence>MIRHMRHLAKEEDGFITIFLLVTTLIVMLSMMTIVAGVALGAHKLATATYMWFGEALNFSTNTANITGMAENTPVNTDIAMKNFISAFARMTNTTFTGTQFMPGPGSPYPGPITLNSFTRVNPGDPIPYGTARQPGFMASITVPVWGKSLPFIGPQYVTVPMKYFAPVKSTQLMR</sequence>
<keyword evidence="1" id="KW-0812">Transmembrane</keyword>
<dbReference type="AlphaFoldDB" id="A0A1J5JVY1"/>
<organism evidence="2 3">
    <name type="scientific">Neomoorella thermoacetica</name>
    <name type="common">Clostridium thermoaceticum</name>
    <dbReference type="NCBI Taxonomy" id="1525"/>
    <lineage>
        <taxon>Bacteria</taxon>
        <taxon>Bacillati</taxon>
        <taxon>Bacillota</taxon>
        <taxon>Clostridia</taxon>
        <taxon>Neomoorellales</taxon>
        <taxon>Neomoorellaceae</taxon>
        <taxon>Neomoorella</taxon>
    </lineage>
</organism>
<evidence type="ECO:0000256" key="1">
    <source>
        <dbReference type="SAM" id="Phobius"/>
    </source>
</evidence>